<dbReference type="EMBL" id="JYGL01000002">
    <property type="protein sequence ID" value="KJQ56763.1"/>
    <property type="molecule type" value="Genomic_DNA"/>
</dbReference>
<keyword evidence="1" id="KW-0472">Membrane</keyword>
<proteinExistence type="predicted"/>
<protein>
    <recommendedName>
        <fullName evidence="4">Phage protein</fullName>
    </recommendedName>
</protein>
<name>A0AAW3H4P7_STRGN</name>
<accession>A0AAW3H4P7</accession>
<organism evidence="2 3">
    <name type="scientific">Streptococcus gordonii</name>
    <dbReference type="NCBI Taxonomy" id="1302"/>
    <lineage>
        <taxon>Bacteria</taxon>
        <taxon>Bacillati</taxon>
        <taxon>Bacillota</taxon>
        <taxon>Bacilli</taxon>
        <taxon>Lactobacillales</taxon>
        <taxon>Streptococcaceae</taxon>
        <taxon>Streptococcus</taxon>
    </lineage>
</organism>
<evidence type="ECO:0000313" key="2">
    <source>
        <dbReference type="EMBL" id="KJQ56763.1"/>
    </source>
</evidence>
<evidence type="ECO:0000313" key="3">
    <source>
        <dbReference type="Proteomes" id="UP000033658"/>
    </source>
</evidence>
<keyword evidence="1" id="KW-0812">Transmembrane</keyword>
<keyword evidence="1" id="KW-1133">Transmembrane helix</keyword>
<dbReference type="AlphaFoldDB" id="A0AAW3H4P7"/>
<dbReference type="RefSeq" id="WP_045505899.1">
    <property type="nucleotide sequence ID" value="NZ_JYGL01000002.1"/>
</dbReference>
<reference evidence="2 3" key="1">
    <citation type="submission" date="2015-02" db="EMBL/GenBank/DDBJ databases">
        <title>Evolution of amylase-binding proteins of oral streptococcal species.</title>
        <authorList>
            <person name="Haase E.M."/>
        </authorList>
    </citation>
    <scope>NUCLEOTIDE SEQUENCE [LARGE SCALE GENOMIC DNA]</scope>
    <source>
        <strain evidence="2 3">G9B</strain>
    </source>
</reference>
<evidence type="ECO:0000256" key="1">
    <source>
        <dbReference type="SAM" id="Phobius"/>
    </source>
</evidence>
<comment type="caution">
    <text evidence="2">The sequence shown here is derived from an EMBL/GenBank/DDBJ whole genome shotgun (WGS) entry which is preliminary data.</text>
</comment>
<gene>
    <name evidence="2" type="ORF">TZ86_02099</name>
</gene>
<feature type="transmembrane region" description="Helical" evidence="1">
    <location>
        <begin position="16"/>
        <end position="37"/>
    </location>
</feature>
<sequence length="192" mass="23223">MGNEDLLNTINSLTNTYYAALGFVATVILGVLAFVFWDRVNFKKSFEKEFKILLKEELKNQKLEIDYYYLKYLPFIDSLETRYRGMGVYNHLMERRVLKYCDIPLNRIVNLYKECVGTSFDKFFGRYSRKYYDICYKIIEDTRIYSINYKDTLIDIELNAIERMNDRITQLNYIFKKYDFLEFKEIVLDKTK</sequence>
<evidence type="ECO:0008006" key="4">
    <source>
        <dbReference type="Google" id="ProtNLM"/>
    </source>
</evidence>
<dbReference type="Proteomes" id="UP000033658">
    <property type="component" value="Unassembled WGS sequence"/>
</dbReference>